<comment type="caution">
    <text evidence="1">The sequence shown here is derived from an EMBL/GenBank/DDBJ whole genome shotgun (WGS) entry which is preliminary data.</text>
</comment>
<evidence type="ECO:0000313" key="2">
    <source>
        <dbReference type="Proteomes" id="UP000078348"/>
    </source>
</evidence>
<proteinExistence type="predicted"/>
<sequence length="400" mass="45906">MERFEPNMLNGYITYSYEDVSLNNRQYRIQYFQEEHQDEYLICEYQNTEVSGSCELYCSGVLVQSWEEVHGRKQGLVRKYEQGVLKYVINWKDVFGYGEFRCFENTPQGLRLIIVNRDNGVVVYRGEYDSEESMKRVGSGFSYDRETGDLRSYGIYRNDSLFQIIHSFTNDGKMITFQTEDGISNVEIQDRYPIYSGGCCYCEEDGIYVRDGVGYVLDKSSGIATSEEVWNRGIQGSRRKLYNGLYKKEGESVSLRQVLSKQMKRQLTVKQHSDLSSLSSFVTQLVVDENCCNEEDIMTLELSGLAKLQSLVIKSYNFANTYRFTVFGCNELSRVEIGDCCFCHWKGPKELCSRDAALSISNCKNVSSISVGCHSFVDYIHCSLVSRGRPRTVVFSTPSF</sequence>
<gene>
    <name evidence="1" type="ORF">AV274_1441</name>
</gene>
<dbReference type="AlphaFoldDB" id="A0A196SKU6"/>
<evidence type="ECO:0000313" key="1">
    <source>
        <dbReference type="EMBL" id="OAO16817.1"/>
    </source>
</evidence>
<dbReference type="Proteomes" id="UP000078348">
    <property type="component" value="Unassembled WGS sequence"/>
</dbReference>
<dbReference type="EMBL" id="LXWW01000058">
    <property type="protein sequence ID" value="OAO16817.1"/>
    <property type="molecule type" value="Genomic_DNA"/>
</dbReference>
<keyword evidence="2" id="KW-1185">Reference proteome</keyword>
<name>A0A196SKU6_BLAHN</name>
<protein>
    <submittedName>
        <fullName evidence="1">Uncharacterized protein</fullName>
    </submittedName>
</protein>
<organism evidence="1 2">
    <name type="scientific">Blastocystis sp. subtype 1 (strain ATCC 50177 / NandII)</name>
    <dbReference type="NCBI Taxonomy" id="478820"/>
    <lineage>
        <taxon>Eukaryota</taxon>
        <taxon>Sar</taxon>
        <taxon>Stramenopiles</taxon>
        <taxon>Bigyra</taxon>
        <taxon>Opalozoa</taxon>
        <taxon>Opalinata</taxon>
        <taxon>Blastocystidae</taxon>
        <taxon>Blastocystis</taxon>
    </lineage>
</organism>
<reference evidence="1 2" key="1">
    <citation type="submission" date="2016-05" db="EMBL/GenBank/DDBJ databases">
        <title>Nuclear genome of Blastocystis sp. subtype 1 NandII.</title>
        <authorList>
            <person name="Gentekaki E."/>
            <person name="Curtis B."/>
            <person name="Stairs C."/>
            <person name="Eme L."/>
            <person name="Herman E."/>
            <person name="Klimes V."/>
            <person name="Arias M.C."/>
            <person name="Elias M."/>
            <person name="Hilliou F."/>
            <person name="Klute M."/>
            <person name="Malik S.-B."/>
            <person name="Pightling A."/>
            <person name="Rachubinski R."/>
            <person name="Salas D."/>
            <person name="Schlacht A."/>
            <person name="Suga H."/>
            <person name="Archibald J."/>
            <person name="Ball S.G."/>
            <person name="Clark G."/>
            <person name="Dacks J."/>
            <person name="Van Der Giezen M."/>
            <person name="Tsaousis A."/>
            <person name="Roger A."/>
        </authorList>
    </citation>
    <scope>NUCLEOTIDE SEQUENCE [LARGE SCALE GENOMIC DNA]</scope>
    <source>
        <strain evidence="2">ATCC 50177 / NandII</strain>
    </source>
</reference>
<accession>A0A196SKU6</accession>